<reference evidence="8 9" key="2">
    <citation type="journal article" date="2014" name="BMC Genomics">
        <title>An improved genome of the model marine alga Ostreococcus tauri unfolds by assessing Illumina de novo assemblies.</title>
        <authorList>
            <person name="Blanc-Mathieu R."/>
            <person name="Verhelst B."/>
            <person name="Derelle E."/>
            <person name="Rombauts S."/>
            <person name="Bouget F.Y."/>
            <person name="Carre I."/>
            <person name="Chateau A."/>
            <person name="Eyre-Walker A."/>
            <person name="Grimsley N."/>
            <person name="Moreau H."/>
            <person name="Piegu B."/>
            <person name="Rivals E."/>
            <person name="Schackwitz W."/>
            <person name="Van de Peer Y."/>
            <person name="Piganeau G."/>
        </authorList>
    </citation>
    <scope>NUCLEOTIDE SEQUENCE [LARGE SCALE GENOMIC DNA]</scope>
    <source>
        <strain evidence="9">OTTH 0595 / CCAP 157/2 / RCC745</strain>
    </source>
</reference>
<organism evidence="8 9">
    <name type="scientific">Ostreococcus tauri</name>
    <name type="common">Marine green alga</name>
    <dbReference type="NCBI Taxonomy" id="70448"/>
    <lineage>
        <taxon>Eukaryota</taxon>
        <taxon>Viridiplantae</taxon>
        <taxon>Chlorophyta</taxon>
        <taxon>Mamiellophyceae</taxon>
        <taxon>Mamiellales</taxon>
        <taxon>Bathycoccaceae</taxon>
        <taxon>Ostreococcus</taxon>
    </lineage>
</organism>
<dbReference type="Gene3D" id="2.30.29.170">
    <property type="match status" value="3"/>
</dbReference>
<feature type="domain" description="DM10" evidence="7">
    <location>
        <begin position="222"/>
        <end position="335"/>
    </location>
</feature>
<evidence type="ECO:0000256" key="3">
    <source>
        <dbReference type="ARBA" id="ARBA00022490"/>
    </source>
</evidence>
<keyword evidence="5" id="KW-0206">Cytoskeleton</keyword>
<feature type="domain" description="DM10" evidence="7">
    <location>
        <begin position="80"/>
        <end position="179"/>
    </location>
</feature>
<dbReference type="Pfam" id="PF06565">
    <property type="entry name" value="DM10_dom"/>
    <property type="match status" value="3"/>
</dbReference>
<dbReference type="PROSITE" id="PS51336">
    <property type="entry name" value="DM10"/>
    <property type="match status" value="3"/>
</dbReference>
<keyword evidence="3" id="KW-0963">Cytoplasm</keyword>
<dbReference type="KEGG" id="ota:OT_ostta13g01970"/>
<dbReference type="OrthoDB" id="10255210at2759"/>
<evidence type="ECO:0000256" key="5">
    <source>
        <dbReference type="ARBA" id="ARBA00023212"/>
    </source>
</evidence>
<keyword evidence="4" id="KW-0677">Repeat</keyword>
<dbReference type="InterPro" id="IPR040193">
    <property type="entry name" value="EFHC1/EFHC2/EFHB"/>
</dbReference>
<evidence type="ECO:0000259" key="7">
    <source>
        <dbReference type="PROSITE" id="PS51336"/>
    </source>
</evidence>
<evidence type="ECO:0000256" key="1">
    <source>
        <dbReference type="ARBA" id="ARBA00004138"/>
    </source>
</evidence>
<comment type="subcellular location">
    <subcellularLocation>
        <location evidence="1">Cell projection</location>
        <location evidence="1">Cilium</location>
    </subcellularLocation>
    <subcellularLocation>
        <location evidence="2">Cytoplasm</location>
        <location evidence="2">Cytoskeleton</location>
    </subcellularLocation>
</comment>
<dbReference type="PANTHER" id="PTHR12086">
    <property type="entry name" value="EF-HAND DOMAIN C-TERMINAL CONTAINING PROTEIN"/>
    <property type="match status" value="1"/>
</dbReference>
<dbReference type="SMART" id="SM00676">
    <property type="entry name" value="DM10"/>
    <property type="match status" value="3"/>
</dbReference>
<evidence type="ECO:0000313" key="8">
    <source>
        <dbReference type="EMBL" id="CEG00151.1"/>
    </source>
</evidence>
<dbReference type="GO" id="GO:0005929">
    <property type="term" value="C:cilium"/>
    <property type="evidence" value="ECO:0007669"/>
    <property type="project" value="UniProtKB-SubCell"/>
</dbReference>
<protein>
    <recommendedName>
        <fullName evidence="7">DM10 domain-containing protein</fullName>
    </recommendedName>
</protein>
<dbReference type="Proteomes" id="UP000009170">
    <property type="component" value="Unassembled WGS sequence"/>
</dbReference>
<keyword evidence="9" id="KW-1185">Reference proteome</keyword>
<keyword evidence="6" id="KW-0966">Cell projection</keyword>
<dbReference type="STRING" id="70448.A0A096P7G7"/>
<sequence>MTKNPSAVVDCVTLVDLPGMNGRDPEAAMKPKKQSLGFVNGYAVPQDGRASVIVAPANAFENAEPRGQVKEYTPEFVKTSGLVLRFNATFDEAVENSQSERVRSRNFVVYFFVEDGTIKITEPRVENSGLLQGAFLKRHVVKGVTLNELNVGAMIKIYGFEFRLYSCDGFTRGYLDHLGVVVPEDEEEPNCEDPLRAKNERQRLGPVRSFKKDARGKFLTHDKQVLRFYCVWDDRAKFGDRRKFILTFFLIDDTIAITENEHAKGSRGGMSATLLHRCRLPLRDQDAVARGPADDDYEYVTAEDLNIGGVVRVYKRDFFIYDCDEFTKTWYLSNFEMSESRFIARDVSEPEDALPRAEVPEHTGLAIGSEEDSLQNCIALVPKPPRKNVAVDEGVILQFRAAMVPFDGVGDVSEFDTARQFVVSFHVSDKTISIFEQASKDACSSKFLERARVRNVDNAQFYDVADMRIGSVLKIHSRAFKLYESDLYTEKFILERFT</sequence>
<accession>A0A096P7G7</accession>
<dbReference type="InParanoid" id="A0A096P7G7"/>
<dbReference type="InterPro" id="IPR006602">
    <property type="entry name" value="DM10_dom"/>
</dbReference>
<dbReference type="FunFam" id="2.30.29.170:FF:000004">
    <property type="entry name" value="EF-hand domain containing 2"/>
    <property type="match status" value="1"/>
</dbReference>
<proteinExistence type="predicted"/>
<name>A0A096P7G7_OSTTA</name>
<reference evidence="9" key="1">
    <citation type="journal article" date="2006" name="Proc. Natl. Acad. Sci. U.S.A.">
        <title>Genome analysis of the smallest free-living eukaryote Ostreococcus tauri unveils many unique features.</title>
        <authorList>
            <person name="Derelle E."/>
            <person name="Ferraz C."/>
            <person name="Rombauts S."/>
            <person name="Rouze P."/>
            <person name="Worden A.Z."/>
            <person name="Robbens S."/>
            <person name="Partensky F."/>
            <person name="Degroeve S."/>
            <person name="Echeynie S."/>
            <person name="Cooke R."/>
            <person name="Saeys Y."/>
            <person name="Wuyts J."/>
            <person name="Jabbari K."/>
            <person name="Bowler C."/>
            <person name="Panaud O."/>
            <person name="Piegu B."/>
            <person name="Ball S.G."/>
            <person name="Ral J.-P."/>
            <person name="Bouget F.-Y."/>
            <person name="Piganeau G."/>
            <person name="De Baets B."/>
            <person name="Picard A."/>
            <person name="Delseny M."/>
            <person name="Demaille J."/>
            <person name="Van de Peer Y."/>
            <person name="Moreau H."/>
        </authorList>
    </citation>
    <scope>NUCLEOTIDE SEQUENCE [LARGE SCALE GENOMIC DNA]</scope>
    <source>
        <strain evidence="9">OTTH 0595 / CCAP 157/2 / RCC745</strain>
    </source>
</reference>
<gene>
    <name evidence="8" type="ORF">OT_ostta13g01970</name>
</gene>
<dbReference type="EMBL" id="CAID01000013">
    <property type="protein sequence ID" value="CEG00151.1"/>
    <property type="molecule type" value="Genomic_DNA"/>
</dbReference>
<dbReference type="AlphaFoldDB" id="A0A096P7G7"/>
<evidence type="ECO:0000256" key="6">
    <source>
        <dbReference type="ARBA" id="ARBA00023273"/>
    </source>
</evidence>
<evidence type="ECO:0000256" key="4">
    <source>
        <dbReference type="ARBA" id="ARBA00022737"/>
    </source>
</evidence>
<evidence type="ECO:0000256" key="2">
    <source>
        <dbReference type="ARBA" id="ARBA00004245"/>
    </source>
</evidence>
<dbReference type="GeneID" id="9837370"/>
<dbReference type="GO" id="GO:0005856">
    <property type="term" value="C:cytoskeleton"/>
    <property type="evidence" value="ECO:0007669"/>
    <property type="project" value="UniProtKB-SubCell"/>
</dbReference>
<evidence type="ECO:0000313" key="9">
    <source>
        <dbReference type="Proteomes" id="UP000009170"/>
    </source>
</evidence>
<feature type="domain" description="DM10" evidence="7">
    <location>
        <begin position="393"/>
        <end position="497"/>
    </location>
</feature>
<dbReference type="RefSeq" id="XP_022840226.1">
    <property type="nucleotide sequence ID" value="XM_022982731.1"/>
</dbReference>
<comment type="caution">
    <text evidence="8">The sequence shown here is derived from an EMBL/GenBank/DDBJ whole genome shotgun (WGS) entry which is preliminary data.</text>
</comment>